<organism evidence="1 2">
    <name type="scientific">Albidovulum sediminicola</name>
    <dbReference type="NCBI Taxonomy" id="2984331"/>
    <lineage>
        <taxon>Bacteria</taxon>
        <taxon>Pseudomonadati</taxon>
        <taxon>Pseudomonadota</taxon>
        <taxon>Alphaproteobacteria</taxon>
        <taxon>Rhodobacterales</taxon>
        <taxon>Paracoccaceae</taxon>
        <taxon>Albidovulum</taxon>
    </lineage>
</organism>
<dbReference type="Proteomes" id="UP001652503">
    <property type="component" value="Unassembled WGS sequence"/>
</dbReference>
<protein>
    <submittedName>
        <fullName evidence="1">Uncharacterized protein</fullName>
    </submittedName>
</protein>
<accession>A0ABT2Z762</accession>
<evidence type="ECO:0000313" key="1">
    <source>
        <dbReference type="EMBL" id="MCV2866900.1"/>
    </source>
</evidence>
<name>A0ABT2Z762_9RHOB</name>
<dbReference type="EMBL" id="JAOWLA010000034">
    <property type="protein sequence ID" value="MCV2866900.1"/>
    <property type="molecule type" value="Genomic_DNA"/>
</dbReference>
<comment type="caution">
    <text evidence="1">The sequence shown here is derived from an EMBL/GenBank/DDBJ whole genome shotgun (WGS) entry which is preliminary data.</text>
</comment>
<proteinExistence type="predicted"/>
<dbReference type="RefSeq" id="WP_263723449.1">
    <property type="nucleotide sequence ID" value="NZ_JAOWLA010000034.1"/>
</dbReference>
<keyword evidence="2" id="KW-1185">Reference proteome</keyword>
<sequence>MPKPGDAVVVCRADGSSSFYLLDVDHEDLFGRLAAGEDLTETEAGQLIAAQKAMLLYLASLNEKVMETLEAMANAPGSYGDAATGALN</sequence>
<evidence type="ECO:0000313" key="2">
    <source>
        <dbReference type="Proteomes" id="UP001652503"/>
    </source>
</evidence>
<reference evidence="1 2" key="1">
    <citation type="submission" date="2022-10" db="EMBL/GenBank/DDBJ databases">
        <title>Defluviimonas sp. nov., isolated from ocean surface water.</title>
        <authorList>
            <person name="He W."/>
            <person name="Wang L."/>
            <person name="Zhang D.-F."/>
        </authorList>
    </citation>
    <scope>NUCLEOTIDE SEQUENCE [LARGE SCALE GENOMIC DNA]</scope>
    <source>
        <strain evidence="1 2">WL0075</strain>
    </source>
</reference>
<gene>
    <name evidence="1" type="ORF">OE647_19535</name>
</gene>